<evidence type="ECO:0000256" key="1">
    <source>
        <dbReference type="SAM" id="MobiDB-lite"/>
    </source>
</evidence>
<dbReference type="AlphaFoldDB" id="A0A9P8Q3A0"/>
<sequence length="126" mass="14027">MAFWYALDRKELIHEKVIKSKKEEVGSEAGLMFSSVMKIFGAVKPTVEVSKLTNRIARTKNSETTTRGTFSSKIDNLAQRETSSNSQNGQLTSASTESTIYGGEIMMVLESSETWNLEIGAWFAFC</sequence>
<organism evidence="2 3">
    <name type="scientific">Wickerhamomyces pijperi</name>
    <name type="common">Yeast</name>
    <name type="synonym">Pichia pijperi</name>
    <dbReference type="NCBI Taxonomy" id="599730"/>
    <lineage>
        <taxon>Eukaryota</taxon>
        <taxon>Fungi</taxon>
        <taxon>Dikarya</taxon>
        <taxon>Ascomycota</taxon>
        <taxon>Saccharomycotina</taxon>
        <taxon>Saccharomycetes</taxon>
        <taxon>Phaffomycetales</taxon>
        <taxon>Wickerhamomycetaceae</taxon>
        <taxon>Wickerhamomyces</taxon>
    </lineage>
</organism>
<dbReference type="Proteomes" id="UP000774326">
    <property type="component" value="Unassembled WGS sequence"/>
</dbReference>
<reference evidence="2" key="2">
    <citation type="submission" date="2021-01" db="EMBL/GenBank/DDBJ databases">
        <authorList>
            <person name="Schikora-Tamarit M.A."/>
        </authorList>
    </citation>
    <scope>NUCLEOTIDE SEQUENCE</scope>
    <source>
        <strain evidence="2">CBS2887</strain>
    </source>
</reference>
<feature type="compositionally biased region" description="Polar residues" evidence="1">
    <location>
        <begin position="62"/>
        <end position="95"/>
    </location>
</feature>
<evidence type="ECO:0000313" key="2">
    <source>
        <dbReference type="EMBL" id="KAH3683182.1"/>
    </source>
</evidence>
<gene>
    <name evidence="2" type="ORF">WICPIJ_005851</name>
</gene>
<feature type="region of interest" description="Disordered" evidence="1">
    <location>
        <begin position="58"/>
        <end position="95"/>
    </location>
</feature>
<proteinExistence type="predicted"/>
<name>A0A9P8Q3A0_WICPI</name>
<keyword evidence="3" id="KW-1185">Reference proteome</keyword>
<accession>A0A9P8Q3A0</accession>
<comment type="caution">
    <text evidence="2">The sequence shown here is derived from an EMBL/GenBank/DDBJ whole genome shotgun (WGS) entry which is preliminary data.</text>
</comment>
<protein>
    <submittedName>
        <fullName evidence="2">Uncharacterized protein</fullName>
    </submittedName>
</protein>
<reference evidence="2" key="1">
    <citation type="journal article" date="2021" name="Open Biol.">
        <title>Shared evolutionary footprints suggest mitochondrial oxidative damage underlies multiple complex I losses in fungi.</title>
        <authorList>
            <person name="Schikora-Tamarit M.A."/>
            <person name="Marcet-Houben M."/>
            <person name="Nosek J."/>
            <person name="Gabaldon T."/>
        </authorList>
    </citation>
    <scope>NUCLEOTIDE SEQUENCE</scope>
    <source>
        <strain evidence="2">CBS2887</strain>
    </source>
</reference>
<evidence type="ECO:0000313" key="3">
    <source>
        <dbReference type="Proteomes" id="UP000774326"/>
    </source>
</evidence>
<dbReference type="EMBL" id="JAEUBG010003213">
    <property type="protein sequence ID" value="KAH3683182.1"/>
    <property type="molecule type" value="Genomic_DNA"/>
</dbReference>